<evidence type="ECO:0000256" key="6">
    <source>
        <dbReference type="SAM" id="Phobius"/>
    </source>
</evidence>
<evidence type="ECO:0000256" key="5">
    <source>
        <dbReference type="ARBA" id="ARBA00023136"/>
    </source>
</evidence>
<evidence type="ECO:0000256" key="4">
    <source>
        <dbReference type="ARBA" id="ARBA00022989"/>
    </source>
</evidence>
<dbReference type="Gene3D" id="1.20.1250.20">
    <property type="entry name" value="MFS general substrate transporter like domains"/>
    <property type="match status" value="2"/>
</dbReference>
<feature type="transmembrane region" description="Helical" evidence="6">
    <location>
        <begin position="429"/>
        <end position="448"/>
    </location>
</feature>
<dbReference type="AlphaFoldDB" id="A0A4U7MW46"/>
<dbReference type="PANTHER" id="PTHR23519">
    <property type="entry name" value="AUTOPHAGY-RELATED PROTEIN 22"/>
    <property type="match status" value="1"/>
</dbReference>
<evidence type="ECO:0000256" key="1">
    <source>
        <dbReference type="ARBA" id="ARBA00004127"/>
    </source>
</evidence>
<dbReference type="EMBL" id="SULI01000025">
    <property type="protein sequence ID" value="TKZ17208.1"/>
    <property type="molecule type" value="Genomic_DNA"/>
</dbReference>
<feature type="transmembrane region" description="Helical" evidence="6">
    <location>
        <begin position="291"/>
        <end position="313"/>
    </location>
</feature>
<feature type="transmembrane region" description="Helical" evidence="6">
    <location>
        <begin position="61"/>
        <end position="81"/>
    </location>
</feature>
<dbReference type="InterPro" id="IPR036259">
    <property type="entry name" value="MFS_trans_sf"/>
</dbReference>
<feature type="transmembrane region" description="Helical" evidence="6">
    <location>
        <begin position="23"/>
        <end position="45"/>
    </location>
</feature>
<sequence length="461" mass="49600">MADISARKRIWGWFFFDWASQPYHTLLVTFIFGPFFAAVAGDYYLSQGQEAEQAKASAQAIWAWNMGLAGLIIGIGAPVMGALADTAGRRRPWIVAFSIMYVVGAAGLWFIAGDGSNRFLILGLFSLGFIGAEYALIFINSQLPELGTDEEIGEISGSGFAFGYFGGLLSLILVLVFFAEMSGGKTIIGLAPGFGLLDGEQMEGTRATGPITALWYLIFMIPYFRWVHEPLSNKVRGTISDALGSLQRSLGNLKHRRSLLNFLISSMLYRDALNGIYAFGGIYAYNVLDWSVPQVGIFGIIGATSAAGMSWIGGKVDKRVGPKPVIIGAVWILILVSFTLINMSREAVFGFALSDESLVPDTLMMLAGVMIGGMGGVVQASSRSLMVRHSDPKSPTESFGLYGLSGRATAFIAPILIGIATTMTGSARLGVSPVIFLFLLGLILLRWVDPKGDSKTWENAS</sequence>
<gene>
    <name evidence="7" type="ORF">FAP39_14870</name>
</gene>
<reference evidence="7 8" key="1">
    <citation type="submission" date="2019-04" db="EMBL/GenBank/DDBJ databases">
        <title>Genome sequence of Pelagicola litoralis CL-ES2.</title>
        <authorList>
            <person name="Cao J."/>
        </authorList>
    </citation>
    <scope>NUCLEOTIDE SEQUENCE [LARGE SCALE GENOMIC DNA]</scope>
    <source>
        <strain evidence="7 8">CL-ES2</strain>
    </source>
</reference>
<feature type="transmembrane region" description="Helical" evidence="6">
    <location>
        <begin position="119"/>
        <end position="139"/>
    </location>
</feature>
<dbReference type="OrthoDB" id="9768783at2"/>
<keyword evidence="4 6" id="KW-1133">Transmembrane helix</keyword>
<name>A0A4U7MW46_9RHOB</name>
<feature type="transmembrane region" description="Helical" evidence="6">
    <location>
        <begin position="93"/>
        <end position="112"/>
    </location>
</feature>
<dbReference type="Proteomes" id="UP000306575">
    <property type="component" value="Unassembled WGS sequence"/>
</dbReference>
<feature type="transmembrane region" description="Helical" evidence="6">
    <location>
        <begin position="325"/>
        <end position="343"/>
    </location>
</feature>
<dbReference type="InterPro" id="IPR050495">
    <property type="entry name" value="ATG22/LtaA_families"/>
</dbReference>
<keyword evidence="2" id="KW-0813">Transport</keyword>
<keyword evidence="8" id="KW-1185">Reference proteome</keyword>
<evidence type="ECO:0000256" key="2">
    <source>
        <dbReference type="ARBA" id="ARBA00022448"/>
    </source>
</evidence>
<keyword evidence="5 6" id="KW-0472">Membrane</keyword>
<protein>
    <submittedName>
        <fullName evidence="7">MFS transporter</fullName>
    </submittedName>
</protein>
<evidence type="ECO:0000256" key="3">
    <source>
        <dbReference type="ARBA" id="ARBA00022692"/>
    </source>
</evidence>
<dbReference type="Pfam" id="PF11700">
    <property type="entry name" value="ATG22"/>
    <property type="match status" value="1"/>
</dbReference>
<dbReference type="RefSeq" id="WP_138017175.1">
    <property type="nucleotide sequence ID" value="NZ_SULI01000025.1"/>
</dbReference>
<organism evidence="7 8">
    <name type="scientific">Shimia litoralis</name>
    <dbReference type="NCBI Taxonomy" id="420403"/>
    <lineage>
        <taxon>Bacteria</taxon>
        <taxon>Pseudomonadati</taxon>
        <taxon>Pseudomonadota</taxon>
        <taxon>Alphaproteobacteria</taxon>
        <taxon>Rhodobacterales</taxon>
        <taxon>Roseobacteraceae</taxon>
    </lineage>
</organism>
<dbReference type="InterPro" id="IPR024671">
    <property type="entry name" value="Atg22-like"/>
</dbReference>
<feature type="transmembrane region" description="Helical" evidence="6">
    <location>
        <begin position="363"/>
        <end position="380"/>
    </location>
</feature>
<evidence type="ECO:0000313" key="7">
    <source>
        <dbReference type="EMBL" id="TKZ17208.1"/>
    </source>
</evidence>
<comment type="subcellular location">
    <subcellularLocation>
        <location evidence="1">Endomembrane system</location>
        <topology evidence="1">Multi-pass membrane protein</topology>
    </subcellularLocation>
</comment>
<feature type="transmembrane region" description="Helical" evidence="6">
    <location>
        <begin position="401"/>
        <end position="423"/>
    </location>
</feature>
<proteinExistence type="predicted"/>
<keyword evidence="3 6" id="KW-0812">Transmembrane</keyword>
<feature type="transmembrane region" description="Helical" evidence="6">
    <location>
        <begin position="159"/>
        <end position="179"/>
    </location>
</feature>
<dbReference type="GO" id="GO:0012505">
    <property type="term" value="C:endomembrane system"/>
    <property type="evidence" value="ECO:0007669"/>
    <property type="project" value="UniProtKB-SubCell"/>
</dbReference>
<dbReference type="PANTHER" id="PTHR23519:SF1">
    <property type="entry name" value="AUTOPHAGY-RELATED PROTEIN 22"/>
    <property type="match status" value="1"/>
</dbReference>
<feature type="transmembrane region" description="Helical" evidence="6">
    <location>
        <begin position="259"/>
        <end position="285"/>
    </location>
</feature>
<dbReference type="SUPFAM" id="SSF103473">
    <property type="entry name" value="MFS general substrate transporter"/>
    <property type="match status" value="1"/>
</dbReference>
<comment type="caution">
    <text evidence="7">The sequence shown here is derived from an EMBL/GenBank/DDBJ whole genome shotgun (WGS) entry which is preliminary data.</text>
</comment>
<accession>A0A4U7MW46</accession>
<evidence type="ECO:0000313" key="8">
    <source>
        <dbReference type="Proteomes" id="UP000306575"/>
    </source>
</evidence>